<dbReference type="RefSeq" id="WP_188173391.1">
    <property type="nucleotide sequence ID" value="NZ_JACVVD010000002.1"/>
</dbReference>
<dbReference type="AlphaFoldDB" id="A0A926KKR1"/>
<evidence type="ECO:0000313" key="1">
    <source>
        <dbReference type="EMBL" id="MBD0379579.1"/>
    </source>
</evidence>
<organism evidence="1 2">
    <name type="scientific">Paenibacillus sedimenti</name>
    <dbReference type="NCBI Taxonomy" id="2770274"/>
    <lineage>
        <taxon>Bacteria</taxon>
        <taxon>Bacillati</taxon>
        <taxon>Bacillota</taxon>
        <taxon>Bacilli</taxon>
        <taxon>Bacillales</taxon>
        <taxon>Paenibacillaceae</taxon>
        <taxon>Paenibacillus</taxon>
    </lineage>
</organism>
<evidence type="ECO:0000313" key="2">
    <source>
        <dbReference type="Proteomes" id="UP000650466"/>
    </source>
</evidence>
<name>A0A926KKR1_9BACL</name>
<dbReference type="EMBL" id="JACVVD010000002">
    <property type="protein sequence ID" value="MBD0379579.1"/>
    <property type="molecule type" value="Genomic_DNA"/>
</dbReference>
<protein>
    <submittedName>
        <fullName evidence="1">Uncharacterized protein</fullName>
    </submittedName>
</protein>
<sequence>MNEKEIKTIISYDKKATKLYMPNEIFEDLVACKEFNKDTSSHIAFAYSYTYLCTWLYRYCNFFKTEPITQERLKEIMGYTATYKNLDYIIKKNGLLEQLGYLETTTDYPLTWEIDEDKILNFQTVKTYKLEFGKIPETTSRNFKVKLPTKAFHRTNESLESQLLDGTFYDVYSTHMIPIEVFMYCMAKEDIGVIGFYLYAFIKNKNDLFQAGVDISLKEIADQTGIKATTLTTYLTRLKEFNMIDCRVKPYVFNLPQRLWEANTYNVKEHEFFGNKATPVEKRKVMSLYTYEKEYGIIDTLDNNTGNDFLQLANTIDIDDNLLPF</sequence>
<dbReference type="Proteomes" id="UP000650466">
    <property type="component" value="Unassembled WGS sequence"/>
</dbReference>
<comment type="caution">
    <text evidence="1">The sequence shown here is derived from an EMBL/GenBank/DDBJ whole genome shotgun (WGS) entry which is preliminary data.</text>
</comment>
<gene>
    <name evidence="1" type="ORF">ICC18_05580</name>
</gene>
<keyword evidence="2" id="KW-1185">Reference proteome</keyword>
<reference evidence="1" key="1">
    <citation type="submission" date="2020-09" db="EMBL/GenBank/DDBJ databases">
        <title>Draft Genome Sequence of Paenibacillus sp. WST5.</title>
        <authorList>
            <person name="Bao Z."/>
        </authorList>
    </citation>
    <scope>NUCLEOTIDE SEQUENCE</scope>
    <source>
        <strain evidence="1">WST5</strain>
    </source>
</reference>
<proteinExistence type="predicted"/>
<accession>A0A926KKR1</accession>